<evidence type="ECO:0000256" key="1">
    <source>
        <dbReference type="SAM" id="Coils"/>
    </source>
</evidence>
<evidence type="ECO:0000313" key="2">
    <source>
        <dbReference type="EMBL" id="PWW76121.1"/>
    </source>
</evidence>
<keyword evidence="3" id="KW-1185">Reference proteome</keyword>
<name>A0A317SSQ3_9PEZI</name>
<protein>
    <submittedName>
        <fullName evidence="2">Uncharacterized protein</fullName>
    </submittedName>
</protein>
<dbReference type="AlphaFoldDB" id="A0A317SSQ3"/>
<comment type="caution">
    <text evidence="2">The sequence shown here is derived from an EMBL/GenBank/DDBJ whole genome shotgun (WGS) entry which is preliminary data.</text>
</comment>
<accession>A0A317SSQ3</accession>
<evidence type="ECO:0000313" key="3">
    <source>
        <dbReference type="Proteomes" id="UP000246991"/>
    </source>
</evidence>
<proteinExistence type="predicted"/>
<keyword evidence="1" id="KW-0175">Coiled coil</keyword>
<sequence length="241" mass="26801">MRGFSCVTRLLRWKDRHVNKVKPARIGHPAVQLHSAFDTHPEQNGHRQVAIEIANAKVESLRDALDRLEAEFQGLILSFPDPNPQVVAYTQWKLEKGFEELVRGFGDITVRVKVHVEDKSMVADWSILLLPVKQVASLAMLLKSTGRSSQNYQYDTIPWDLGQSSHVLRHVVGIASSGKVNLENQDGINTRVFAHKPLCSRGLPSSPDRFWGHSAFPLQSSDLVTAAHDCAPQGVTSPSDK</sequence>
<dbReference type="EMBL" id="PYWC01000038">
    <property type="protein sequence ID" value="PWW76121.1"/>
    <property type="molecule type" value="Genomic_DNA"/>
</dbReference>
<gene>
    <name evidence="2" type="ORF">C7212DRAFT_363975</name>
</gene>
<dbReference type="Proteomes" id="UP000246991">
    <property type="component" value="Unassembled WGS sequence"/>
</dbReference>
<reference evidence="2 3" key="1">
    <citation type="submission" date="2018-03" db="EMBL/GenBank/DDBJ databases">
        <title>Genomes of Pezizomycetes fungi and the evolution of truffles.</title>
        <authorList>
            <person name="Murat C."/>
            <person name="Payen T."/>
            <person name="Noel B."/>
            <person name="Kuo A."/>
            <person name="Martin F.M."/>
        </authorList>
    </citation>
    <scope>NUCLEOTIDE SEQUENCE [LARGE SCALE GENOMIC DNA]</scope>
    <source>
        <strain evidence="2">091103-1</strain>
    </source>
</reference>
<organism evidence="2 3">
    <name type="scientific">Tuber magnatum</name>
    <name type="common">white Piedmont truffle</name>
    <dbReference type="NCBI Taxonomy" id="42249"/>
    <lineage>
        <taxon>Eukaryota</taxon>
        <taxon>Fungi</taxon>
        <taxon>Dikarya</taxon>
        <taxon>Ascomycota</taxon>
        <taxon>Pezizomycotina</taxon>
        <taxon>Pezizomycetes</taxon>
        <taxon>Pezizales</taxon>
        <taxon>Tuberaceae</taxon>
        <taxon>Tuber</taxon>
    </lineage>
</organism>
<feature type="coiled-coil region" evidence="1">
    <location>
        <begin position="51"/>
        <end position="78"/>
    </location>
</feature>